<dbReference type="RefSeq" id="WP_220810172.1">
    <property type="nucleotide sequence ID" value="NZ_BPMK01000020.1"/>
</dbReference>
<dbReference type="SUPFAM" id="SSF82861">
    <property type="entry name" value="Mechanosensitive channel protein MscS (YggB), transmembrane region"/>
    <property type="match status" value="1"/>
</dbReference>
<dbReference type="PANTHER" id="PTHR30460:SF0">
    <property type="entry name" value="MODERATE CONDUCTANCE MECHANOSENSITIVE CHANNEL YBIO"/>
    <property type="match status" value="1"/>
</dbReference>
<keyword evidence="3" id="KW-1003">Cell membrane</keyword>
<reference evidence="10 11" key="1">
    <citation type="journal article" date="2022" name="Int. J. Syst. Evol. Microbiol.">
        <title>Noviherbaspirillum aridicola sp. nov., isolated from an arid soil in Pakistan.</title>
        <authorList>
            <person name="Khan I.U."/>
            <person name="Saqib M."/>
            <person name="Amin A."/>
            <person name="Hussain F."/>
            <person name="Li L."/>
            <person name="Liu Y.H."/>
            <person name="Fang B.Z."/>
            <person name="Ahmed I."/>
            <person name="Li W.J."/>
        </authorList>
    </citation>
    <scope>NUCLEOTIDE SEQUENCE [LARGE SCALE GENOMIC DNA]</scope>
    <source>
        <strain evidence="10 11">NCCP-691</strain>
    </source>
</reference>
<accession>A0ABQ4Q9C4</accession>
<evidence type="ECO:0000256" key="4">
    <source>
        <dbReference type="ARBA" id="ARBA00022692"/>
    </source>
</evidence>
<evidence type="ECO:0008006" key="12">
    <source>
        <dbReference type="Google" id="ProtNLM"/>
    </source>
</evidence>
<keyword evidence="5 7" id="KW-1133">Transmembrane helix</keyword>
<feature type="domain" description="Mechanosensitive ion channel transmembrane helices 2/3" evidence="9">
    <location>
        <begin position="71"/>
        <end position="109"/>
    </location>
</feature>
<evidence type="ECO:0000313" key="10">
    <source>
        <dbReference type="EMBL" id="GIZ53758.1"/>
    </source>
</evidence>
<evidence type="ECO:0000256" key="7">
    <source>
        <dbReference type="SAM" id="Phobius"/>
    </source>
</evidence>
<dbReference type="Pfam" id="PF21088">
    <property type="entry name" value="MS_channel_1st"/>
    <property type="match status" value="1"/>
</dbReference>
<feature type="domain" description="Mechanosensitive ion channel MscS" evidence="8">
    <location>
        <begin position="111"/>
        <end position="175"/>
    </location>
</feature>
<dbReference type="Pfam" id="PF00924">
    <property type="entry name" value="MS_channel_2nd"/>
    <property type="match status" value="1"/>
</dbReference>
<proteinExistence type="inferred from homology"/>
<keyword evidence="6 7" id="KW-0472">Membrane</keyword>
<dbReference type="InterPro" id="IPR011066">
    <property type="entry name" value="MscS_channel_C_sf"/>
</dbReference>
<dbReference type="SUPFAM" id="SSF82689">
    <property type="entry name" value="Mechanosensitive channel protein MscS (YggB), C-terminal domain"/>
    <property type="match status" value="1"/>
</dbReference>
<dbReference type="InterPro" id="IPR049142">
    <property type="entry name" value="MS_channel_1st"/>
</dbReference>
<dbReference type="PANTHER" id="PTHR30460">
    <property type="entry name" value="MODERATE CONDUCTANCE MECHANOSENSITIVE CHANNEL YBIO"/>
    <property type="match status" value="1"/>
</dbReference>
<dbReference type="Gene3D" id="1.10.287.1260">
    <property type="match status" value="1"/>
</dbReference>
<keyword evidence="11" id="KW-1185">Reference proteome</keyword>
<evidence type="ECO:0000256" key="6">
    <source>
        <dbReference type="ARBA" id="ARBA00023136"/>
    </source>
</evidence>
<evidence type="ECO:0000313" key="11">
    <source>
        <dbReference type="Proteomes" id="UP000887222"/>
    </source>
</evidence>
<evidence type="ECO:0000259" key="9">
    <source>
        <dbReference type="Pfam" id="PF21088"/>
    </source>
</evidence>
<comment type="caution">
    <text evidence="10">The sequence shown here is derived from an EMBL/GenBank/DDBJ whole genome shotgun (WGS) entry which is preliminary data.</text>
</comment>
<dbReference type="EMBL" id="BPMK01000020">
    <property type="protein sequence ID" value="GIZ53758.1"/>
    <property type="molecule type" value="Genomic_DNA"/>
</dbReference>
<protein>
    <recommendedName>
        <fullName evidence="12">Small conductance mechanosensitive channel</fullName>
    </recommendedName>
</protein>
<evidence type="ECO:0000256" key="1">
    <source>
        <dbReference type="ARBA" id="ARBA00004651"/>
    </source>
</evidence>
<evidence type="ECO:0000256" key="3">
    <source>
        <dbReference type="ARBA" id="ARBA00022475"/>
    </source>
</evidence>
<feature type="transmembrane region" description="Helical" evidence="7">
    <location>
        <begin position="65"/>
        <end position="87"/>
    </location>
</feature>
<name>A0ABQ4Q9C4_9BURK</name>
<evidence type="ECO:0000256" key="5">
    <source>
        <dbReference type="ARBA" id="ARBA00022989"/>
    </source>
</evidence>
<dbReference type="InterPro" id="IPR010920">
    <property type="entry name" value="LSM_dom_sf"/>
</dbReference>
<keyword evidence="4 7" id="KW-0812">Transmembrane</keyword>
<dbReference type="InterPro" id="IPR006685">
    <property type="entry name" value="MscS_channel_2nd"/>
</dbReference>
<dbReference type="InterPro" id="IPR023408">
    <property type="entry name" value="MscS_beta-dom_sf"/>
</dbReference>
<dbReference type="Proteomes" id="UP000887222">
    <property type="component" value="Unassembled WGS sequence"/>
</dbReference>
<feature type="transmembrane region" description="Helical" evidence="7">
    <location>
        <begin position="93"/>
        <end position="112"/>
    </location>
</feature>
<comment type="subcellular location">
    <subcellularLocation>
        <location evidence="1">Cell membrane</location>
        <topology evidence="1">Multi-pass membrane protein</topology>
    </subcellularLocation>
</comment>
<sequence>MENDINTLKLWATALRPWIDIFVIWVLAWITLRLIRHSLQTLKNHIVGRVDREREGRRIETLMNVFRYTANVAVAAVAVMLTLGTIGISVAPLLATAGVAGIAIGFGAQSLVKDFFTGLFLLIENQVSEGDMIEAAGKSGQVERVTLRHIRVRDYDGSVHFIPNGMITTVTNRSRDFAYAVIDLNVRRQDDLNHVFDTMREIGQQLRRDPALGPSILDDIDIGGVEQVGDATVTLRCRIKVRPGRQWRIRREFLRAMKQVMDEVREVEAAS</sequence>
<dbReference type="Gene3D" id="3.30.70.100">
    <property type="match status" value="1"/>
</dbReference>
<comment type="similarity">
    <text evidence="2">Belongs to the MscS (TC 1.A.23) family.</text>
</comment>
<dbReference type="SUPFAM" id="SSF50182">
    <property type="entry name" value="Sm-like ribonucleoproteins"/>
    <property type="match status" value="1"/>
</dbReference>
<evidence type="ECO:0000256" key="2">
    <source>
        <dbReference type="ARBA" id="ARBA00008017"/>
    </source>
</evidence>
<dbReference type="InterPro" id="IPR011014">
    <property type="entry name" value="MscS_channel_TM-2"/>
</dbReference>
<feature type="transmembrane region" description="Helical" evidence="7">
    <location>
        <begin position="15"/>
        <end position="35"/>
    </location>
</feature>
<evidence type="ECO:0000259" key="8">
    <source>
        <dbReference type="Pfam" id="PF00924"/>
    </source>
</evidence>
<dbReference type="Gene3D" id="2.30.30.60">
    <property type="match status" value="1"/>
</dbReference>
<organism evidence="10 11">
    <name type="scientific">Noviherbaspirillum aridicola</name>
    <dbReference type="NCBI Taxonomy" id="2849687"/>
    <lineage>
        <taxon>Bacteria</taxon>
        <taxon>Pseudomonadati</taxon>
        <taxon>Pseudomonadota</taxon>
        <taxon>Betaproteobacteria</taxon>
        <taxon>Burkholderiales</taxon>
        <taxon>Oxalobacteraceae</taxon>
        <taxon>Noviherbaspirillum</taxon>
    </lineage>
</organism>
<gene>
    <name evidence="10" type="ORF">NCCP691_37720</name>
</gene>
<dbReference type="InterPro" id="IPR045276">
    <property type="entry name" value="YbiO_bact"/>
</dbReference>